<organism evidence="2 3">
    <name type="scientific">Pseudoxanthomonas daejeonensis</name>
    <dbReference type="NCBI Taxonomy" id="266062"/>
    <lineage>
        <taxon>Bacteria</taxon>
        <taxon>Pseudomonadati</taxon>
        <taxon>Pseudomonadota</taxon>
        <taxon>Gammaproteobacteria</taxon>
        <taxon>Lysobacterales</taxon>
        <taxon>Lysobacteraceae</taxon>
        <taxon>Pseudoxanthomonas</taxon>
    </lineage>
</organism>
<feature type="transmembrane region" description="Helical" evidence="1">
    <location>
        <begin position="45"/>
        <end position="64"/>
    </location>
</feature>
<keyword evidence="1" id="KW-1133">Transmembrane helix</keyword>
<dbReference type="Proteomes" id="UP000788419">
    <property type="component" value="Unassembled WGS sequence"/>
</dbReference>
<feature type="transmembrane region" description="Helical" evidence="1">
    <location>
        <begin position="85"/>
        <end position="105"/>
    </location>
</feature>
<keyword evidence="1" id="KW-0472">Membrane</keyword>
<accession>A0ABQ6Z795</accession>
<name>A0ABQ6Z795_9GAMM</name>
<proteinExistence type="predicted"/>
<evidence type="ECO:0000256" key="1">
    <source>
        <dbReference type="SAM" id="Phobius"/>
    </source>
</evidence>
<keyword evidence="3" id="KW-1185">Reference proteome</keyword>
<reference evidence="2 3" key="1">
    <citation type="submission" date="2017-10" db="EMBL/GenBank/DDBJ databases">
        <title>Whole genome sequencing of members of genus Pseudoxanthomonas.</title>
        <authorList>
            <person name="Kumar S."/>
            <person name="Bansal K."/>
            <person name="Kaur A."/>
            <person name="Patil P."/>
            <person name="Sharma S."/>
            <person name="Patil P.B."/>
        </authorList>
    </citation>
    <scope>NUCLEOTIDE SEQUENCE [LARGE SCALE GENOMIC DNA]</scope>
    <source>
        <strain evidence="2 3">DSM 17801</strain>
    </source>
</reference>
<dbReference type="EMBL" id="PDWN01000007">
    <property type="protein sequence ID" value="KAF1694765.1"/>
    <property type="molecule type" value="Genomic_DNA"/>
</dbReference>
<sequence length="165" mass="17647">MSPRAEFIALATLAGIVVAVLGYLLASSFVFEQPLGEALRMGARWSPTGGLAALGAAWIVTAWHGRRGRAGHRWRTPGLALRATLLALLLYPLAVACWVLFTGLLDQQFATTGMPLRELADWVPSIVFGATLAALLIGTLPAFAIAFMLGRRYLRRLAGSTTDIA</sequence>
<protein>
    <submittedName>
        <fullName evidence="2">Uncharacterized protein</fullName>
    </submittedName>
</protein>
<feature type="transmembrane region" description="Helical" evidence="1">
    <location>
        <begin position="125"/>
        <end position="149"/>
    </location>
</feature>
<feature type="transmembrane region" description="Helical" evidence="1">
    <location>
        <begin position="7"/>
        <end position="25"/>
    </location>
</feature>
<keyword evidence="1" id="KW-0812">Transmembrane</keyword>
<gene>
    <name evidence="2" type="ORF">CSC65_08730</name>
</gene>
<evidence type="ECO:0000313" key="3">
    <source>
        <dbReference type="Proteomes" id="UP000788419"/>
    </source>
</evidence>
<evidence type="ECO:0000313" key="2">
    <source>
        <dbReference type="EMBL" id="KAF1694765.1"/>
    </source>
</evidence>
<dbReference type="RefSeq" id="WP_162410193.1">
    <property type="nucleotide sequence ID" value="NZ_PDWN01000007.1"/>
</dbReference>
<comment type="caution">
    <text evidence="2">The sequence shown here is derived from an EMBL/GenBank/DDBJ whole genome shotgun (WGS) entry which is preliminary data.</text>
</comment>